<accession>A0A813SEB0</accession>
<keyword evidence="1" id="KW-0812">Transmembrane</keyword>
<proteinExistence type="predicted"/>
<dbReference type="AlphaFoldDB" id="A0A813SEB0"/>
<protein>
    <submittedName>
        <fullName evidence="3">Uncharacterized protein</fullName>
    </submittedName>
</protein>
<evidence type="ECO:0000313" key="5">
    <source>
        <dbReference type="Proteomes" id="UP000663845"/>
    </source>
</evidence>
<name>A0A813SEB0_9BILA</name>
<organism evidence="3 5">
    <name type="scientific">Adineta steineri</name>
    <dbReference type="NCBI Taxonomy" id="433720"/>
    <lineage>
        <taxon>Eukaryota</taxon>
        <taxon>Metazoa</taxon>
        <taxon>Spiralia</taxon>
        <taxon>Gnathifera</taxon>
        <taxon>Rotifera</taxon>
        <taxon>Eurotatoria</taxon>
        <taxon>Bdelloidea</taxon>
        <taxon>Adinetida</taxon>
        <taxon>Adinetidae</taxon>
        <taxon>Adineta</taxon>
    </lineage>
</organism>
<sequence>MVYIRFHLLIILNSWFFCQIISSTSKFNNRALAIVKSIDDYLCQNYILTCYFRQRYHKLFDEEKSDDCKSLLIIHSCLYYDRDSIRMCSQFTLNQAKTNLTNETPVSCFTSSIYKVFYTQRLHSIALSRTTTCYPILVFFLLFILFIIRKTIYY</sequence>
<dbReference type="EMBL" id="CAJNOG010000028">
    <property type="protein sequence ID" value="CAF0793357.1"/>
    <property type="molecule type" value="Genomic_DNA"/>
</dbReference>
<comment type="caution">
    <text evidence="3">The sequence shown here is derived from an EMBL/GenBank/DDBJ whole genome shotgun (WGS) entry which is preliminary data.</text>
</comment>
<gene>
    <name evidence="3" type="ORF">JYZ213_LOCUS4851</name>
    <name evidence="4" type="ORF">OXD698_LOCUS2228</name>
</gene>
<reference evidence="3" key="1">
    <citation type="submission" date="2021-02" db="EMBL/GenBank/DDBJ databases">
        <authorList>
            <person name="Nowell W R."/>
        </authorList>
    </citation>
    <scope>NUCLEOTIDE SEQUENCE</scope>
</reference>
<evidence type="ECO:0000313" key="3">
    <source>
        <dbReference type="EMBL" id="CAF0793357.1"/>
    </source>
</evidence>
<dbReference type="Proteomes" id="UP000663844">
    <property type="component" value="Unassembled WGS sequence"/>
</dbReference>
<evidence type="ECO:0000313" key="4">
    <source>
        <dbReference type="EMBL" id="CAF3517388.1"/>
    </source>
</evidence>
<keyword evidence="2" id="KW-0732">Signal</keyword>
<keyword evidence="1" id="KW-1133">Transmembrane helix</keyword>
<feature type="signal peptide" evidence="2">
    <location>
        <begin position="1"/>
        <end position="23"/>
    </location>
</feature>
<feature type="transmembrane region" description="Helical" evidence="1">
    <location>
        <begin position="131"/>
        <end position="148"/>
    </location>
</feature>
<evidence type="ECO:0000256" key="2">
    <source>
        <dbReference type="SAM" id="SignalP"/>
    </source>
</evidence>
<evidence type="ECO:0000256" key="1">
    <source>
        <dbReference type="SAM" id="Phobius"/>
    </source>
</evidence>
<dbReference type="Proteomes" id="UP000663845">
    <property type="component" value="Unassembled WGS sequence"/>
</dbReference>
<feature type="chain" id="PRO_5036222910" evidence="2">
    <location>
        <begin position="24"/>
        <end position="154"/>
    </location>
</feature>
<keyword evidence="1" id="KW-0472">Membrane</keyword>
<dbReference type="EMBL" id="CAJOAZ010000071">
    <property type="protein sequence ID" value="CAF3517388.1"/>
    <property type="molecule type" value="Genomic_DNA"/>
</dbReference>